<feature type="compositionally biased region" description="Polar residues" evidence="1">
    <location>
        <begin position="45"/>
        <end position="74"/>
    </location>
</feature>
<reference evidence="2 3" key="1">
    <citation type="submission" date="2017-02" db="EMBL/GenBank/DDBJ databases">
        <authorList>
            <person name="Peterson S.W."/>
        </authorList>
    </citation>
    <scope>NUCLEOTIDE SEQUENCE [LARGE SCALE GENOMIC DNA]</scope>
    <source>
        <strain evidence="2 3">SRS1_H2-8</strain>
    </source>
</reference>
<sequence length="1854" mass="197227">MPSGAPFAQPQRPQQRPHYVPFSAVQDHPSKASSTPTRPTRPSSGLHSASPSTPFALPSNNVEETPLASANATRRLSHGSPSAYDRFNEVDWIIDLSSRIGNALQSPSRAAAAASPSSSSQALVRSRSRVRLPRPSRDFRELQRRVQLDQGSSSTSTALDTSLDSTTPLVSEDLDSSAIHWAQHAQQDFERRRADLQTSRQGVLRHLQDDRIDSETNGHDDNDSVEQAVDPAVERSMLTARSLQELMRSGGLQSQDDDQQDAEFSNLLASAEALPAAAAAQLGPSSLFEAHRASDGSLDIESILQQRARMAAIEDHNQAGPSESAASMLDLSRAAPKPLKRPVIQVLDGAQSLDASEAGQAADTASRSSDNGSSQSSTDSDASSSSKDSEEAASDHREQAVEESLQVPSLDTQPRIPTPMDQIAIVDGVFQIIPAQSHLEGDQALDGTEDERVDDASDANQSDDADTSDDDDLDGEEDEEADSGDEQSHDSEHDHASHPTSQRYHDGFGGVGTRDLLYEGPTGDADEPIVLSDSDDDDDDQDAGKDDASSDHGRDSEEEDEDEEEAEDELDQDSIDSEGSKQDMAVLPQLNHALQQHAPVRKEAVEEQQEQQGSDAQQQDAALIERSDAIRDHAVDAERSGLDRHQPGGHGRGTNEAEDDQRAASGLQDIPTREPSTQQRFEPGAEGDGMPDSEIEPEEVDEDLRWSDVEADQSDDAASAHAGDAAQLAPADAAFRAIQGSQAMPGFVSAAQIFADIQAAAAAADAESTAHDTQPDGIVNEDAGRIDPQLLAQFAGAERAEDEHLPSSADATTGAAVAEPEPSNSQTEAYIFDAFTRQDASSDTHNSVDEHQIEVDEPSLAAPEAETDVDGAAAEQSDPPTESQPLPQEDAAPREGSADQDVPQAEKEGEAMAKISNDAAAEDESSAIPDQDEVQESEADQHIDTVPDALAADGDADEPSVNDEGDNLAPTRQEEHEEAPASPTSPVDTAERMDVIVETTMPKLTRVESTDVLEADVEDNSEEEAIIDEATVEIGSVSALPPIAATASSESDAFETSSIAHVPTDVPMPAVAQDANRSMLEDGSRPRISVQAQVEDEEGILSGDLADRDTSVERQDGPEAIATPIDDQKDDDQQQSDAEHDAERAILVATPAASKDAGHEPQDAPLASEQDVQLPEEKSLSEKDPGSDGKGHLDAVAGGSVTSITVTQPETSEPKEEDQDAGVTLPIPVNARTPTRVPPSPASSDRRSTSSFTPSANRQGNRHLHGATKRSFFAQVTEAASGLASNLTAPLRAIPSLLPINERRAEETPEEPAASEATVAGEVGVKDDDKEAGQQQSSRPGKAGEATSSPMTTRSHCICRKLRLSKVEGAPVFIVPGCSINYEQARKEGADDLGPTDESLSDDWITVDPDFIPNDLHHMLSRIIGLQFLNEGICVEPDSTAAELVYPSYDLDEELFPPLGEDQTRQIGGSDGKAEAEEQVPSAKEKPAEVDAKDQATAATADAEVIDDDAQQQDPATPSRPTRRSTRHRRTSSAASTSSPHRSPRHPDPKSPNADYLPDEERRRLLKDRHPPASVAGNVSIASLEQQVKDEEAEAVDGETKILAGMEDGAADTLAASATMASSSPQAKRKRGRARRSAAPSTQDTSTAQDGVKTEEGDAELASEPQPKKRRGRKSSASGALADSKDVQDAAAVESALDMAPLQSRKACRGRKSQVDAALDPKQEEAKTDEQDAQDQAEGSSVTPHASKAESQVSQQDDVDHGDRSASEAQQNGKAKRGGRGGKKRKQKPEEDSSSSAEAAAPAAEKVPKVDQQESVKSPPRRSGRSQRGALAQSPSPSKAPSRKSPKRKVLKLN</sequence>
<dbReference type="PANTHER" id="PTHR48162">
    <property type="entry name" value="YALI0A06930P"/>
    <property type="match status" value="1"/>
</dbReference>
<feature type="region of interest" description="Disordered" evidence="1">
    <location>
        <begin position="354"/>
        <end position="419"/>
    </location>
</feature>
<feature type="compositionally biased region" description="Low complexity" evidence="1">
    <location>
        <begin position="1611"/>
        <end position="1626"/>
    </location>
</feature>
<feature type="compositionally biased region" description="Acidic residues" evidence="1">
    <location>
        <begin position="689"/>
        <end position="702"/>
    </location>
</feature>
<feature type="compositionally biased region" description="Low complexity" evidence="1">
    <location>
        <begin position="104"/>
        <end position="125"/>
    </location>
</feature>
<feature type="compositionally biased region" description="Low complexity" evidence="1">
    <location>
        <begin position="1794"/>
        <end position="1805"/>
    </location>
</feature>
<feature type="compositionally biased region" description="Polar residues" evidence="1">
    <location>
        <begin position="1046"/>
        <end position="1059"/>
    </location>
</feature>
<organism evidence="2 3">
    <name type="scientific">Sporisorium reilianum f. sp. reilianum</name>
    <dbReference type="NCBI Taxonomy" id="72559"/>
    <lineage>
        <taxon>Eukaryota</taxon>
        <taxon>Fungi</taxon>
        <taxon>Dikarya</taxon>
        <taxon>Basidiomycota</taxon>
        <taxon>Ustilaginomycotina</taxon>
        <taxon>Ustilaginomycetes</taxon>
        <taxon>Ustilaginales</taxon>
        <taxon>Ustilaginaceae</taxon>
        <taxon>Sporisorium</taxon>
    </lineage>
</organism>
<feature type="compositionally biased region" description="Basic and acidic residues" evidence="1">
    <location>
        <begin position="542"/>
        <end position="555"/>
    </location>
</feature>
<feature type="region of interest" description="Disordered" evidence="1">
    <location>
        <begin position="1455"/>
        <end position="1854"/>
    </location>
</feature>
<feature type="compositionally biased region" description="Basic and acidic residues" evidence="1">
    <location>
        <begin position="1105"/>
        <end position="1117"/>
    </location>
</feature>
<protein>
    <submittedName>
        <fullName evidence="2">Uncharacterized protein</fullName>
    </submittedName>
</protein>
<feature type="compositionally biased region" description="Polar residues" evidence="1">
    <location>
        <begin position="1200"/>
        <end position="1211"/>
    </location>
</feature>
<evidence type="ECO:0000313" key="3">
    <source>
        <dbReference type="Proteomes" id="UP000239563"/>
    </source>
</evidence>
<feature type="compositionally biased region" description="Low complexity" evidence="1">
    <location>
        <begin position="152"/>
        <end position="167"/>
    </location>
</feature>
<dbReference type="Proteomes" id="UP000239563">
    <property type="component" value="Chromosome I"/>
</dbReference>
<feature type="region of interest" description="Disordered" evidence="1">
    <location>
        <begin position="205"/>
        <end position="228"/>
    </location>
</feature>
<feature type="compositionally biased region" description="Low complexity" evidence="1">
    <location>
        <begin position="1826"/>
        <end position="1840"/>
    </location>
</feature>
<evidence type="ECO:0000313" key="2">
    <source>
        <dbReference type="EMBL" id="SJX60764.1"/>
    </source>
</evidence>
<gene>
    <name evidence="2" type="ORF">SRS1_11990</name>
</gene>
<feature type="compositionally biased region" description="Basic and acidic residues" evidence="1">
    <location>
        <begin position="206"/>
        <end position="222"/>
    </location>
</feature>
<feature type="compositionally biased region" description="Basic and acidic residues" evidence="1">
    <location>
        <begin position="1175"/>
        <end position="1193"/>
    </location>
</feature>
<feature type="compositionally biased region" description="Low complexity" evidence="1">
    <location>
        <begin position="610"/>
        <end position="622"/>
    </location>
</feature>
<dbReference type="EMBL" id="LT795054">
    <property type="protein sequence ID" value="SJX60764.1"/>
    <property type="molecule type" value="Genomic_DNA"/>
</dbReference>
<feature type="compositionally biased region" description="Basic and acidic residues" evidence="1">
    <location>
        <begin position="486"/>
        <end position="497"/>
    </location>
</feature>
<dbReference type="InterPro" id="IPR053110">
    <property type="entry name" value="Ribosomal_L1-TF"/>
</dbReference>
<feature type="compositionally biased region" description="Acidic residues" evidence="1">
    <location>
        <begin position="556"/>
        <end position="576"/>
    </location>
</feature>
<feature type="region of interest" description="Disordered" evidence="1">
    <location>
        <begin position="104"/>
        <end position="167"/>
    </location>
</feature>
<feature type="compositionally biased region" description="Basic residues" evidence="1">
    <location>
        <begin position="1841"/>
        <end position="1854"/>
    </location>
</feature>
<feature type="compositionally biased region" description="Basic residues" evidence="1">
    <location>
        <begin position="1521"/>
        <end position="1531"/>
    </location>
</feature>
<feature type="compositionally biased region" description="Acidic residues" evidence="1">
    <location>
        <begin position="920"/>
        <end position="938"/>
    </location>
</feature>
<proteinExistence type="predicted"/>
<accession>A0A2N8U6S2</accession>
<name>A0A2N8U6S2_9BASI</name>
<feature type="compositionally biased region" description="Basic residues" evidence="1">
    <location>
        <begin position="1627"/>
        <end position="1636"/>
    </location>
</feature>
<feature type="region of interest" description="Disordered" evidence="1">
    <location>
        <begin position="1305"/>
        <end position="1350"/>
    </location>
</feature>
<feature type="compositionally biased region" description="Basic and acidic residues" evidence="1">
    <location>
        <begin position="1559"/>
        <end position="1571"/>
    </location>
</feature>
<feature type="region of interest" description="Disordered" evidence="1">
    <location>
        <begin position="1"/>
        <end position="83"/>
    </location>
</feature>
<feature type="compositionally biased region" description="Low complexity" evidence="1">
    <location>
        <begin position="1"/>
        <end position="17"/>
    </location>
</feature>
<feature type="compositionally biased region" description="Low complexity" evidence="1">
    <location>
        <begin position="365"/>
        <end position="386"/>
    </location>
</feature>
<feature type="compositionally biased region" description="Low complexity" evidence="1">
    <location>
        <begin position="1532"/>
        <end position="1541"/>
    </location>
</feature>
<feature type="compositionally biased region" description="Low complexity" evidence="1">
    <location>
        <begin position="716"/>
        <end position="727"/>
    </location>
</feature>
<feature type="region of interest" description="Disordered" evidence="1">
    <location>
        <begin position="759"/>
        <end position="992"/>
    </location>
</feature>
<feature type="compositionally biased region" description="Basic and acidic residues" evidence="1">
    <location>
        <begin position="135"/>
        <end position="147"/>
    </location>
</feature>
<feature type="compositionally biased region" description="Acidic residues" evidence="1">
    <location>
        <begin position="447"/>
        <end position="485"/>
    </location>
</feature>
<feature type="compositionally biased region" description="Polar residues" evidence="1">
    <location>
        <begin position="1737"/>
        <end position="1756"/>
    </location>
</feature>
<feature type="compositionally biased region" description="Basic residues" evidence="1">
    <location>
        <begin position="1774"/>
        <end position="1787"/>
    </location>
</feature>
<feature type="compositionally biased region" description="Acidic residues" evidence="1">
    <location>
        <begin position="954"/>
        <end position="966"/>
    </location>
</feature>
<feature type="compositionally biased region" description="Basic and acidic residues" evidence="1">
    <location>
        <begin position="840"/>
        <end position="854"/>
    </location>
</feature>
<feature type="compositionally biased region" description="Low complexity" evidence="1">
    <location>
        <begin position="33"/>
        <end position="44"/>
    </location>
</feature>
<feature type="compositionally biased region" description="Basic and acidic residues" evidence="1">
    <location>
        <begin position="387"/>
        <end position="400"/>
    </location>
</feature>
<feature type="compositionally biased region" description="Basic and acidic residues" evidence="1">
    <location>
        <begin position="1719"/>
        <end position="1730"/>
    </location>
</feature>
<feature type="region of interest" description="Disordered" evidence="1">
    <location>
        <begin position="1045"/>
        <end position="1269"/>
    </location>
</feature>
<feature type="compositionally biased region" description="Polar residues" evidence="1">
    <location>
        <begin position="1640"/>
        <end position="1649"/>
    </location>
</feature>
<dbReference type="PANTHER" id="PTHR48162:SF1">
    <property type="entry name" value="RIBOSOMAL L1 DOMAIN-CONTAINING PROTEIN CG13096"/>
    <property type="match status" value="1"/>
</dbReference>
<feature type="compositionally biased region" description="Basic and acidic residues" evidence="1">
    <location>
        <begin position="623"/>
        <end position="646"/>
    </location>
</feature>
<evidence type="ECO:0000256" key="1">
    <source>
        <dbReference type="SAM" id="MobiDB-lite"/>
    </source>
</evidence>
<feature type="region of interest" description="Disordered" evidence="1">
    <location>
        <begin position="437"/>
        <end position="727"/>
    </location>
</feature>
<feature type="compositionally biased region" description="Basic and acidic residues" evidence="1">
    <location>
        <begin position="1483"/>
        <end position="1494"/>
    </location>
</feature>